<reference evidence="2 3" key="2">
    <citation type="journal article" date="2002" name="Nature">
        <title>Complete genome sequence of the model actinomycete Streptomyces coelicolor A3(2).</title>
        <authorList>
            <person name="Bentley S.D."/>
            <person name="Chater K.F."/>
            <person name="Cerdeno-Tarraga A.M."/>
            <person name="Challis G.L."/>
            <person name="Thomson N.R."/>
            <person name="James K.D."/>
            <person name="Harris D.E."/>
            <person name="Quail M.A."/>
            <person name="Kieser H."/>
            <person name="Harper D."/>
            <person name="Bateman A."/>
            <person name="Brown S."/>
            <person name="Chandra G."/>
            <person name="Chen C.W."/>
            <person name="Collins M."/>
            <person name="Cronin A."/>
            <person name="Fraser A."/>
            <person name="Goble A."/>
            <person name="Hidalgo J."/>
            <person name="Hornsby T."/>
            <person name="Howarth S."/>
            <person name="Huang C.H."/>
            <person name="Kieser T."/>
            <person name="Larke L."/>
            <person name="Murphy L."/>
            <person name="Oliver K."/>
            <person name="O'Neil S."/>
            <person name="Rabbinowitsch E."/>
            <person name="Rajandream M.A."/>
            <person name="Rutherford K."/>
            <person name="Rutter S."/>
            <person name="Seeger K."/>
            <person name="Saunders D."/>
            <person name="Sharp S."/>
            <person name="Squares R."/>
            <person name="Squares S."/>
            <person name="Taylor K."/>
            <person name="Warren T."/>
            <person name="Wietzorrek A."/>
            <person name="Woodward J."/>
            <person name="Barrell B.G."/>
            <person name="Parkhill J."/>
            <person name="Hopwood D.A."/>
        </authorList>
    </citation>
    <scope>NUCLEOTIDE SEQUENCE [LARGE SCALE GENOMIC DNA]</scope>
    <source>
        <strain evidence="3">ATCC BAA-471 / A3(2) / M145</strain>
    </source>
</reference>
<evidence type="ECO:0000313" key="3">
    <source>
        <dbReference type="Proteomes" id="UP000001973"/>
    </source>
</evidence>
<feature type="region of interest" description="Disordered" evidence="1">
    <location>
        <begin position="1"/>
        <end position="119"/>
    </location>
</feature>
<dbReference type="InParanoid" id="Q9L103"/>
<dbReference type="HOGENOM" id="CLU_2060026_0_0_11"/>
<protein>
    <submittedName>
        <fullName evidence="2">Uncharacterized protein</fullName>
    </submittedName>
</protein>
<keyword evidence="3" id="KW-1185">Reference proteome</keyword>
<sequence>MAAHGGLGRQRGVEGEGDVVPRRPVRLGGAGQGGGLPRGGPSCGLPSGPAATAAPVVAGVSSRAAQSAATVGAASHGGRPPWTEAGEPNGHHGPGAAPAPHRARDGSRLRRAAGRAAPV</sequence>
<dbReference type="PaxDb" id="100226-SCO1456"/>
<dbReference type="STRING" id="100226.gene:17759042"/>
<dbReference type="AlphaFoldDB" id="Q9L103"/>
<evidence type="ECO:0000313" key="2">
    <source>
        <dbReference type="EMBL" id="CAB76878.1"/>
    </source>
</evidence>
<organism evidence="2 3">
    <name type="scientific">Streptomyces coelicolor (strain ATCC BAA-471 / A3(2) / M145)</name>
    <dbReference type="NCBI Taxonomy" id="100226"/>
    <lineage>
        <taxon>Bacteria</taxon>
        <taxon>Bacillati</taxon>
        <taxon>Actinomycetota</taxon>
        <taxon>Actinomycetes</taxon>
        <taxon>Kitasatosporales</taxon>
        <taxon>Streptomycetaceae</taxon>
        <taxon>Streptomyces</taxon>
        <taxon>Streptomyces albidoflavus group</taxon>
    </lineage>
</organism>
<feature type="compositionally biased region" description="Low complexity" evidence="1">
    <location>
        <begin position="43"/>
        <end position="74"/>
    </location>
</feature>
<evidence type="ECO:0000256" key="1">
    <source>
        <dbReference type="SAM" id="MobiDB-lite"/>
    </source>
</evidence>
<proteinExistence type="predicted"/>
<gene>
    <name evidence="2" type="ordered locus">SCO1456</name>
    <name evidence="2" type="ORF">SCL6.13c</name>
</gene>
<dbReference type="Proteomes" id="UP000001973">
    <property type="component" value="Chromosome"/>
</dbReference>
<reference evidence="2 3" key="1">
    <citation type="journal article" date="1996" name="Mol. Microbiol.">
        <title>A set of ordered cosmids and a detailed genetic and physical map for the 8 Mb Streptomyces coelicolor A3(2) chromosome.</title>
        <authorList>
            <person name="Redenbach M."/>
            <person name="Kieser H.M."/>
            <person name="Denapaite D."/>
            <person name="Eichner A."/>
            <person name="Cullum J."/>
            <person name="Kinashi H."/>
            <person name="Hopwood D.A."/>
        </authorList>
    </citation>
    <scope>NUCLEOTIDE SEQUENCE [LARGE SCALE GENOMIC DNA]</scope>
    <source>
        <strain evidence="3">ATCC BAA-471 / A3(2) / M145</strain>
    </source>
</reference>
<accession>Q9L103</accession>
<dbReference type="EMBL" id="AL939109">
    <property type="protein sequence ID" value="CAB76878.1"/>
    <property type="molecule type" value="Genomic_DNA"/>
</dbReference>
<dbReference type="KEGG" id="sco:SCO1456"/>
<feature type="compositionally biased region" description="Gly residues" evidence="1">
    <location>
        <begin position="28"/>
        <end position="42"/>
    </location>
</feature>
<name>Q9L103_STRCO</name>
<dbReference type="EMBL" id="AL645882">
    <property type="protein sequence ID" value="CAB76878.1"/>
    <property type="molecule type" value="Genomic_DNA"/>
</dbReference>